<dbReference type="PANTHER" id="PTHR11471:SF23">
    <property type="entry name" value="TUMOR NECROSIS FACTOR"/>
    <property type="match status" value="1"/>
</dbReference>
<comment type="subcellular location">
    <subcellularLocation>
        <location evidence="1">Membrane</location>
        <topology evidence="1">Single-pass type II membrane protein</topology>
    </subcellularLocation>
</comment>
<dbReference type="AlphaFoldDB" id="A0A8C6UCD5"/>
<evidence type="ECO:0000256" key="2">
    <source>
        <dbReference type="ARBA" id="ARBA00008670"/>
    </source>
</evidence>
<evidence type="ECO:0000256" key="7">
    <source>
        <dbReference type="ARBA" id="ARBA00022989"/>
    </source>
</evidence>
<protein>
    <recommendedName>
        <fullName evidence="3">Tumor necrosis factor</fullName>
    </recommendedName>
    <alternativeName>
        <fullName evidence="10">TNF-alpha</fullName>
    </alternativeName>
</protein>
<dbReference type="Pfam" id="PF00229">
    <property type="entry name" value="TNF"/>
    <property type="match status" value="1"/>
</dbReference>
<dbReference type="GO" id="GO:0006955">
    <property type="term" value="P:immune response"/>
    <property type="evidence" value="ECO:0007669"/>
    <property type="project" value="InterPro"/>
</dbReference>
<comment type="similarity">
    <text evidence="2">Belongs to the tumor necrosis factor family.</text>
</comment>
<keyword evidence="6" id="KW-0735">Signal-anchor</keyword>
<evidence type="ECO:0000256" key="6">
    <source>
        <dbReference type="ARBA" id="ARBA00022968"/>
    </source>
</evidence>
<dbReference type="GO" id="GO:0016020">
    <property type="term" value="C:membrane"/>
    <property type="evidence" value="ECO:0007669"/>
    <property type="project" value="UniProtKB-SubCell"/>
</dbReference>
<reference evidence="13" key="2">
    <citation type="submission" date="2025-09" db="UniProtKB">
        <authorList>
            <consortium name="Ensembl"/>
        </authorList>
    </citation>
    <scope>IDENTIFICATION</scope>
</reference>
<dbReference type="InterPro" id="IPR008983">
    <property type="entry name" value="Tumour_necrosis_fac-like_dom"/>
</dbReference>
<keyword evidence="8 11" id="KW-0472">Membrane</keyword>
<evidence type="ECO:0000256" key="3">
    <source>
        <dbReference type="ARBA" id="ARBA00013893"/>
    </source>
</evidence>
<name>A0A8C6UCD5_9GOBI</name>
<reference evidence="13" key="1">
    <citation type="submission" date="2025-08" db="UniProtKB">
        <authorList>
            <consortium name="Ensembl"/>
        </authorList>
    </citation>
    <scope>IDENTIFICATION</scope>
</reference>
<dbReference type="SMART" id="SM00207">
    <property type="entry name" value="TNF"/>
    <property type="match status" value="1"/>
</dbReference>
<dbReference type="GO" id="GO:0005615">
    <property type="term" value="C:extracellular space"/>
    <property type="evidence" value="ECO:0007669"/>
    <property type="project" value="UniProtKB-KW"/>
</dbReference>
<keyword evidence="9" id="KW-1015">Disulfide bond</keyword>
<dbReference type="GO" id="GO:0005125">
    <property type="term" value="F:cytokine activity"/>
    <property type="evidence" value="ECO:0007669"/>
    <property type="project" value="UniProtKB-KW"/>
</dbReference>
<dbReference type="SUPFAM" id="SSF49842">
    <property type="entry name" value="TNF-like"/>
    <property type="match status" value="1"/>
</dbReference>
<dbReference type="InterPro" id="IPR006053">
    <property type="entry name" value="TNF"/>
</dbReference>
<dbReference type="PANTHER" id="PTHR11471">
    <property type="entry name" value="TUMOR NECROSIS FACTOR FAMILY MEMBER"/>
    <property type="match status" value="1"/>
</dbReference>
<dbReference type="Ensembl" id="ENSNMLT00000036418.1">
    <property type="protein sequence ID" value="ENSNMLP00000032713.1"/>
    <property type="gene ID" value="ENSNMLG00000020413.1"/>
</dbReference>
<evidence type="ECO:0000256" key="10">
    <source>
        <dbReference type="ARBA" id="ARBA00029751"/>
    </source>
</evidence>
<evidence type="ECO:0000256" key="11">
    <source>
        <dbReference type="SAM" id="Phobius"/>
    </source>
</evidence>
<evidence type="ECO:0000256" key="1">
    <source>
        <dbReference type="ARBA" id="ARBA00004606"/>
    </source>
</evidence>
<dbReference type="GO" id="GO:0005164">
    <property type="term" value="F:tumor necrosis factor receptor binding"/>
    <property type="evidence" value="ECO:0007669"/>
    <property type="project" value="InterPro"/>
</dbReference>
<evidence type="ECO:0000256" key="4">
    <source>
        <dbReference type="ARBA" id="ARBA00022514"/>
    </source>
</evidence>
<dbReference type="PROSITE" id="PS50049">
    <property type="entry name" value="THD_2"/>
    <property type="match status" value="1"/>
</dbReference>
<accession>A0A8C6UCD5</accession>
<keyword evidence="5 11" id="KW-0812">Transmembrane</keyword>
<evidence type="ECO:0000313" key="14">
    <source>
        <dbReference type="Proteomes" id="UP000694523"/>
    </source>
</evidence>
<organism evidence="13 14">
    <name type="scientific">Neogobius melanostomus</name>
    <name type="common">round goby</name>
    <dbReference type="NCBI Taxonomy" id="47308"/>
    <lineage>
        <taxon>Eukaryota</taxon>
        <taxon>Metazoa</taxon>
        <taxon>Chordata</taxon>
        <taxon>Craniata</taxon>
        <taxon>Vertebrata</taxon>
        <taxon>Euteleostomi</taxon>
        <taxon>Actinopterygii</taxon>
        <taxon>Neopterygii</taxon>
        <taxon>Teleostei</taxon>
        <taxon>Neoteleostei</taxon>
        <taxon>Acanthomorphata</taxon>
        <taxon>Gobiaria</taxon>
        <taxon>Gobiiformes</taxon>
        <taxon>Gobioidei</taxon>
        <taxon>Gobiidae</taxon>
        <taxon>Benthophilinae</taxon>
        <taxon>Neogobiini</taxon>
        <taxon>Neogobius</taxon>
    </lineage>
</organism>
<proteinExistence type="inferred from homology"/>
<feature type="domain" description="THD" evidence="12">
    <location>
        <begin position="75"/>
        <end position="232"/>
    </location>
</feature>
<dbReference type="CDD" id="cd00184">
    <property type="entry name" value="TNF"/>
    <property type="match status" value="1"/>
</dbReference>
<feature type="transmembrane region" description="Helical" evidence="11">
    <location>
        <begin position="28"/>
        <end position="47"/>
    </location>
</feature>
<evidence type="ECO:0000256" key="8">
    <source>
        <dbReference type="ARBA" id="ARBA00023136"/>
    </source>
</evidence>
<evidence type="ECO:0000313" key="13">
    <source>
        <dbReference type="Ensembl" id="ENSNMLP00000032713.1"/>
    </source>
</evidence>
<evidence type="ECO:0000259" key="12">
    <source>
        <dbReference type="PROSITE" id="PS50049"/>
    </source>
</evidence>
<evidence type="ECO:0000256" key="9">
    <source>
        <dbReference type="ARBA" id="ARBA00023157"/>
    </source>
</evidence>
<dbReference type="InterPro" id="IPR006052">
    <property type="entry name" value="TNF_dom"/>
</dbReference>
<keyword evidence="14" id="KW-1185">Reference proteome</keyword>
<dbReference type="Proteomes" id="UP000694523">
    <property type="component" value="Unplaced"/>
</dbReference>
<evidence type="ECO:0000256" key="5">
    <source>
        <dbReference type="ARBA" id="ARBA00022692"/>
    </source>
</evidence>
<sequence>MERECKVLVEEKESREEEKFAFCTRTNVALTVFTLFLVGSAAAVLLTRPGSKGPQQQDGHYEELRHSLRQTNVRAAIHLDGRYDESTGTVVWQMGTDHSFVQGELKLEGNEVVIPLSGPYFVYSQASYRLSCNSDPEEEVRHSRVHLSHMVERWSDSLGDRDERVYRPILHSVRTACERHPQKGHWFSGVYVGAMFNLNAGDRLRTSLTNDSQLLSQLEDGHGETFFGVFAL</sequence>
<keyword evidence="7 11" id="KW-1133">Transmembrane helix</keyword>
<dbReference type="Gene3D" id="2.60.120.40">
    <property type="match status" value="1"/>
</dbReference>
<dbReference type="PRINTS" id="PR01234">
    <property type="entry name" value="TNECROSISFCT"/>
</dbReference>
<keyword evidence="4" id="KW-0202">Cytokine</keyword>